<evidence type="ECO:0000313" key="3">
    <source>
        <dbReference type="Proteomes" id="UP001596031"/>
    </source>
</evidence>
<dbReference type="SUPFAM" id="SSF56954">
    <property type="entry name" value="Outer membrane efflux proteins (OEP)"/>
    <property type="match status" value="1"/>
</dbReference>
<dbReference type="RefSeq" id="WP_379717517.1">
    <property type="nucleotide sequence ID" value="NZ_JBHSMS010000013.1"/>
</dbReference>
<feature type="chain" id="PRO_5046439108" evidence="1">
    <location>
        <begin position="42"/>
        <end position="443"/>
    </location>
</feature>
<protein>
    <submittedName>
        <fullName evidence="2">TolC family protein</fullName>
    </submittedName>
</protein>
<sequence>MLSLFTHRRAVPVGGARRRHAVPISLSLLVSLSLLAAGASAAPEPLPLADALRLAASASAAGKAAQADVAAGRQAAARAGQLPDPMLKFGIDNLPASGPDAFRPNADFMTMRRIGIEQQWVARDKRLARVERARRAVDAGDAVHLERLADVRVAAAKAWFAALHGQRAVALAQAITRAMEGDLAALEAAHRGAGAAAADVLQARAELALARDGVAAAEQDLRAALTALRRWTRTGTAAVPDTPPALAVRAPGPQAAELERRHPAVLRARRGVDLADADTAATVRDTRPDWSFELGFAQRASPYSNMVSFGVSVPLPLARAQRQDREVAEKAELGTKARLDYEEALVAARSAIETQSERLAGMQGRIVRLREALLPAAEEQVQAALAGYRGAAGSLSAVFKARRNALERRLQVNALELEAAQTWAELELGLLPQDGNPAAGDAR</sequence>
<gene>
    <name evidence="2" type="ORF">ACFPOU_04205</name>
</gene>
<keyword evidence="1" id="KW-0732">Signal</keyword>
<dbReference type="Proteomes" id="UP001596031">
    <property type="component" value="Unassembled WGS sequence"/>
</dbReference>
<accession>A0ABW0PD24</accession>
<dbReference type="EMBL" id="JBHSMS010000013">
    <property type="protein sequence ID" value="MFC5510330.1"/>
    <property type="molecule type" value="Genomic_DNA"/>
</dbReference>
<keyword evidence="3" id="KW-1185">Reference proteome</keyword>
<dbReference type="PANTHER" id="PTHR30203:SF24">
    <property type="entry name" value="BLR4935 PROTEIN"/>
    <property type="match status" value="1"/>
</dbReference>
<dbReference type="PANTHER" id="PTHR30203">
    <property type="entry name" value="OUTER MEMBRANE CATION EFFLUX PROTEIN"/>
    <property type="match status" value="1"/>
</dbReference>
<evidence type="ECO:0000256" key="1">
    <source>
        <dbReference type="SAM" id="SignalP"/>
    </source>
</evidence>
<reference evidence="3" key="1">
    <citation type="journal article" date="2019" name="Int. J. Syst. Evol. Microbiol.">
        <title>The Global Catalogue of Microorganisms (GCM) 10K type strain sequencing project: providing services to taxonomists for standard genome sequencing and annotation.</title>
        <authorList>
            <consortium name="The Broad Institute Genomics Platform"/>
            <consortium name="The Broad Institute Genome Sequencing Center for Infectious Disease"/>
            <person name="Wu L."/>
            <person name="Ma J."/>
        </authorList>
    </citation>
    <scope>NUCLEOTIDE SEQUENCE [LARGE SCALE GENOMIC DNA]</scope>
    <source>
        <strain evidence="3">CCUG 38813</strain>
    </source>
</reference>
<dbReference type="Gene3D" id="1.20.1600.10">
    <property type="entry name" value="Outer membrane efflux proteins (OEP)"/>
    <property type="match status" value="1"/>
</dbReference>
<dbReference type="InterPro" id="IPR010131">
    <property type="entry name" value="MdtP/NodT-like"/>
</dbReference>
<organism evidence="2 3">
    <name type="scientific">Massilia jejuensis</name>
    <dbReference type="NCBI Taxonomy" id="648894"/>
    <lineage>
        <taxon>Bacteria</taxon>
        <taxon>Pseudomonadati</taxon>
        <taxon>Pseudomonadota</taxon>
        <taxon>Betaproteobacteria</taxon>
        <taxon>Burkholderiales</taxon>
        <taxon>Oxalobacteraceae</taxon>
        <taxon>Telluria group</taxon>
        <taxon>Massilia</taxon>
    </lineage>
</organism>
<proteinExistence type="predicted"/>
<name>A0ABW0PD24_9BURK</name>
<comment type="caution">
    <text evidence="2">The sequence shown here is derived from an EMBL/GenBank/DDBJ whole genome shotgun (WGS) entry which is preliminary data.</text>
</comment>
<evidence type="ECO:0000313" key="2">
    <source>
        <dbReference type="EMBL" id="MFC5510330.1"/>
    </source>
</evidence>
<feature type="signal peptide" evidence="1">
    <location>
        <begin position="1"/>
        <end position="41"/>
    </location>
</feature>